<dbReference type="GO" id="GO:0005886">
    <property type="term" value="C:plasma membrane"/>
    <property type="evidence" value="ECO:0007669"/>
    <property type="project" value="UniProtKB-SubCell"/>
</dbReference>
<dbReference type="Proteomes" id="UP000284908">
    <property type="component" value="Unassembled WGS sequence"/>
</dbReference>
<dbReference type="GO" id="GO:0008982">
    <property type="term" value="F:protein-N(PI)-phosphohistidine-sugar phosphotransferase activity"/>
    <property type="evidence" value="ECO:0007669"/>
    <property type="project" value="UniProtKB-UniRule"/>
</dbReference>
<keyword evidence="4 8" id="KW-0762">Sugar transport</keyword>
<dbReference type="InterPro" id="IPR051088">
    <property type="entry name" value="PTS_Sugar-EIIC/EIIB"/>
</dbReference>
<protein>
    <recommendedName>
        <fullName evidence="8">Permease IIC component</fullName>
    </recommendedName>
</protein>
<keyword evidence="5 9" id="KW-0812">Transmembrane</keyword>
<feature type="transmembrane region" description="Helical" evidence="9">
    <location>
        <begin position="283"/>
        <end position="305"/>
    </location>
</feature>
<dbReference type="PIRSF" id="PIRSF006351">
    <property type="entry name" value="PTS_EIIC-Cellobiose"/>
    <property type="match status" value="1"/>
</dbReference>
<feature type="transmembrane region" description="Helical" evidence="9">
    <location>
        <begin position="111"/>
        <end position="129"/>
    </location>
</feature>
<comment type="caution">
    <text evidence="11">The sequence shown here is derived from an EMBL/GenBank/DDBJ whole genome shotgun (WGS) entry which is preliminary data.</text>
</comment>
<keyword evidence="12" id="KW-1185">Reference proteome</keyword>
<comment type="function">
    <text evidence="8">The phosphoenolpyruvate-dependent sugar phosphotransferase system (PTS), a major carbohydrate active -transport system, catalyzes the phosphorylation of incoming sugar substrates concomitant with their translocation across the cell membrane.</text>
</comment>
<accession>A0A419N8K2</accession>
<name>A0A419N8K2_9GAMM</name>
<dbReference type="RefSeq" id="WP_120133068.1">
    <property type="nucleotide sequence ID" value="NZ_RAHH01000013.1"/>
</dbReference>
<dbReference type="PANTHER" id="PTHR33989">
    <property type="match status" value="1"/>
</dbReference>
<dbReference type="GO" id="GO:0009401">
    <property type="term" value="P:phosphoenolpyruvate-dependent sugar phosphotransferase system"/>
    <property type="evidence" value="ECO:0007669"/>
    <property type="project" value="InterPro"/>
</dbReference>
<dbReference type="InterPro" id="IPR004501">
    <property type="entry name" value="PTS_EIIC_3"/>
</dbReference>
<sequence>MSISQSLFNFIEQKISPFAARLSSQRHVMAVRDGFISAMPFMIVGSFLLVFVHPPFSPESSWGFARSWLALSAKYEVQILTPFNMTMGIMSIYISASIAYNLARSYKLDPFMTAMLALMSFLLVAAPQVDEKMSTVALGGVGIFTAILVAIYVTELTRLLKKYNIGIRLPEQVPSNIKHSFDLLIPIIAVVLTLFPLSLLVQSGFDMLLPQAIMALFEPLISAADSLPAVLLAVLICHLLWFAGIHGSAIVSGMLQAFWLTNLGLNQTDLAAGLPMTHIMTEAFWNFLIVIGGSGATIGLVLLFCRSKSAHLRTMGKLSLVPSCFNINEPVIFGTPIVMNPVFFIPFLLAPMVNAVIAYTTVKTNLLPHMISLVPWTSPAPIGAAWAMGWDFKVSILVVMLMALSMVIYYPFFKVYEKQLMAQEKAAEAQDQVFTEKADVAQ</sequence>
<feature type="transmembrane region" description="Helical" evidence="9">
    <location>
        <begin position="135"/>
        <end position="160"/>
    </location>
</feature>
<keyword evidence="6 9" id="KW-1133">Transmembrane helix</keyword>
<dbReference type="PROSITE" id="PS51105">
    <property type="entry name" value="PTS_EIIC_TYPE_3"/>
    <property type="match status" value="1"/>
</dbReference>
<organism evidence="11 12">
    <name type="scientific">Rahnella woolbedingensis</name>
    <dbReference type="NCBI Taxonomy" id="1510574"/>
    <lineage>
        <taxon>Bacteria</taxon>
        <taxon>Pseudomonadati</taxon>
        <taxon>Pseudomonadota</taxon>
        <taxon>Gammaproteobacteria</taxon>
        <taxon>Enterobacterales</taxon>
        <taxon>Yersiniaceae</taxon>
        <taxon>Rahnella</taxon>
    </lineage>
</organism>
<feature type="transmembrane region" description="Helical" evidence="9">
    <location>
        <begin position="342"/>
        <end position="362"/>
    </location>
</feature>
<dbReference type="EMBL" id="RAHH01000013">
    <property type="protein sequence ID" value="RJT43762.1"/>
    <property type="molecule type" value="Genomic_DNA"/>
</dbReference>
<feature type="transmembrane region" description="Helical" evidence="9">
    <location>
        <begin position="231"/>
        <end position="259"/>
    </location>
</feature>
<comment type="subcellular location">
    <subcellularLocation>
        <location evidence="1">Cell membrane</location>
        <topology evidence="1">Multi-pass membrane protein</topology>
    </subcellularLocation>
</comment>
<dbReference type="NCBIfam" id="TIGR00410">
    <property type="entry name" value="lacE"/>
    <property type="match status" value="1"/>
</dbReference>
<keyword evidence="7 8" id="KW-0472">Membrane</keyword>
<evidence type="ECO:0000256" key="5">
    <source>
        <dbReference type="ARBA" id="ARBA00022692"/>
    </source>
</evidence>
<evidence type="ECO:0000256" key="1">
    <source>
        <dbReference type="ARBA" id="ARBA00004651"/>
    </source>
</evidence>
<keyword evidence="3 8" id="KW-1003">Cell membrane</keyword>
<evidence type="ECO:0000313" key="11">
    <source>
        <dbReference type="EMBL" id="RJT43762.1"/>
    </source>
</evidence>
<dbReference type="OrthoDB" id="5843984at2"/>
<feature type="transmembrane region" description="Helical" evidence="9">
    <location>
        <begin position="181"/>
        <end position="201"/>
    </location>
</feature>
<proteinExistence type="predicted"/>
<keyword evidence="2 8" id="KW-0813">Transport</keyword>
<dbReference type="AlphaFoldDB" id="A0A419N8K2"/>
<evidence type="ECO:0000256" key="3">
    <source>
        <dbReference type="ARBA" id="ARBA00022475"/>
    </source>
</evidence>
<evidence type="ECO:0000259" key="10">
    <source>
        <dbReference type="PROSITE" id="PS51105"/>
    </source>
</evidence>
<dbReference type="Pfam" id="PF02378">
    <property type="entry name" value="PTS_EIIC"/>
    <property type="match status" value="1"/>
</dbReference>
<evidence type="ECO:0000256" key="9">
    <source>
        <dbReference type="SAM" id="Phobius"/>
    </source>
</evidence>
<evidence type="ECO:0000256" key="8">
    <source>
        <dbReference type="PIRNR" id="PIRNR006351"/>
    </source>
</evidence>
<dbReference type="InterPro" id="IPR003352">
    <property type="entry name" value="PTS_EIIC"/>
</dbReference>
<evidence type="ECO:0000256" key="7">
    <source>
        <dbReference type="ARBA" id="ARBA00023136"/>
    </source>
</evidence>
<evidence type="ECO:0000256" key="4">
    <source>
        <dbReference type="ARBA" id="ARBA00022597"/>
    </source>
</evidence>
<evidence type="ECO:0000313" key="12">
    <source>
        <dbReference type="Proteomes" id="UP000284908"/>
    </source>
</evidence>
<feature type="domain" description="PTS EIIC type-3" evidence="10">
    <location>
        <begin position="11"/>
        <end position="412"/>
    </location>
</feature>
<dbReference type="InterPro" id="IPR004796">
    <property type="entry name" value="PTS_IIC_cello"/>
</dbReference>
<gene>
    <name evidence="11" type="ORF">D6C13_12480</name>
</gene>
<feature type="transmembrane region" description="Helical" evidence="9">
    <location>
        <begin position="35"/>
        <end position="57"/>
    </location>
</feature>
<reference evidence="11 12" key="1">
    <citation type="submission" date="2018-09" db="EMBL/GenBank/DDBJ databases">
        <authorList>
            <person name="Le Fleche-Mateos A."/>
        </authorList>
    </citation>
    <scope>NUCLEOTIDE SEQUENCE [LARGE SCALE GENOMIC DNA]</scope>
    <source>
        <strain evidence="11 12">DSM 27399</strain>
    </source>
</reference>
<feature type="transmembrane region" description="Helical" evidence="9">
    <location>
        <begin position="77"/>
        <end position="99"/>
    </location>
</feature>
<evidence type="ECO:0000256" key="6">
    <source>
        <dbReference type="ARBA" id="ARBA00022989"/>
    </source>
</evidence>
<evidence type="ECO:0000256" key="2">
    <source>
        <dbReference type="ARBA" id="ARBA00022448"/>
    </source>
</evidence>
<dbReference type="PANTHER" id="PTHR33989:SF4">
    <property type="entry name" value="PTS SYSTEM N,N'-DIACETYLCHITOBIOSE-SPECIFIC EIIC COMPONENT"/>
    <property type="match status" value="1"/>
</dbReference>
<feature type="transmembrane region" description="Helical" evidence="9">
    <location>
        <begin position="394"/>
        <end position="413"/>
    </location>
</feature>